<organism evidence="2 3">
    <name type="scientific">Candidatus Kaiserbacteria bacterium GW2011_GWC2_49_12</name>
    <dbReference type="NCBI Taxonomy" id="1618675"/>
    <lineage>
        <taxon>Bacteria</taxon>
        <taxon>Candidatus Kaiseribacteriota</taxon>
    </lineage>
</organism>
<accession>A0A0G1VI03</accession>
<dbReference type="Proteomes" id="UP000034589">
    <property type="component" value="Unassembled WGS sequence"/>
</dbReference>
<gene>
    <name evidence="2" type="ORF">UY39_C0045G0003</name>
</gene>
<keyword evidence="1" id="KW-0812">Transmembrane</keyword>
<keyword evidence="1" id="KW-1133">Transmembrane helix</keyword>
<name>A0A0G1VI03_9BACT</name>
<comment type="caution">
    <text evidence="2">The sequence shown here is derived from an EMBL/GenBank/DDBJ whole genome shotgun (WGS) entry which is preliminary data.</text>
</comment>
<protein>
    <submittedName>
        <fullName evidence="2">Uncharacterized protein</fullName>
    </submittedName>
</protein>
<evidence type="ECO:0000313" key="2">
    <source>
        <dbReference type="EMBL" id="KKW06086.1"/>
    </source>
</evidence>
<dbReference type="EMBL" id="LCPV01000045">
    <property type="protein sequence ID" value="KKW06086.1"/>
    <property type="molecule type" value="Genomic_DNA"/>
</dbReference>
<evidence type="ECO:0000313" key="3">
    <source>
        <dbReference type="Proteomes" id="UP000034589"/>
    </source>
</evidence>
<evidence type="ECO:0000256" key="1">
    <source>
        <dbReference type="SAM" id="Phobius"/>
    </source>
</evidence>
<reference evidence="2 3" key="1">
    <citation type="journal article" date="2015" name="Nature">
        <title>rRNA introns, odd ribosomes, and small enigmatic genomes across a large radiation of phyla.</title>
        <authorList>
            <person name="Brown C.T."/>
            <person name="Hug L.A."/>
            <person name="Thomas B.C."/>
            <person name="Sharon I."/>
            <person name="Castelle C.J."/>
            <person name="Singh A."/>
            <person name="Wilkins M.J."/>
            <person name="Williams K.H."/>
            <person name="Banfield J.F."/>
        </authorList>
    </citation>
    <scope>NUCLEOTIDE SEQUENCE [LARGE SCALE GENOMIC DNA]</scope>
</reference>
<dbReference type="AlphaFoldDB" id="A0A0G1VI03"/>
<feature type="transmembrane region" description="Helical" evidence="1">
    <location>
        <begin position="45"/>
        <end position="63"/>
    </location>
</feature>
<sequence length="471" mass="55055">MALNFEQEEIITSAVFKGRIGDLLSFDFHTIVDDFFGGFWGISRGLLLSILFAGLLGILWRLIPNLPLFAFEWVFGTLPIWLPVVSVIGGWKAWIWYTRASFIAGLDNMLLEVKFPRDIVKSPRAMEEVLTKLWTDSGETTFFNRVFQGQARPWFSLEMASFGGEVHFYIWCRREWREVVESAMYAQYPEVELTEAEDYASKFAYDPDVHECFCTDWRYEPRNDAYQFRSYIDFELDTDPKEEYKVDPLAQVIERLSSIKPEEQMWMQIIITQCSDQRRKKGTLFGTESRYIGLLKDEIEKIRKEAAGGEGAAMPSEAWRRGARVPQFRQSEQVKAIDRNMGKLPFNVGARGVYIAPPDTFSSASYTGIRWIWRPIANPQWGNQMRPRRWHNPFDYPWQDLWDMRWITMAQRFFDCYRRRAHFYTPWVLPHNMMSVEALATLWHPPSSAITSPGLERIPAKKAEPPPNLPK</sequence>
<keyword evidence="1" id="KW-0472">Membrane</keyword>
<feature type="transmembrane region" description="Helical" evidence="1">
    <location>
        <begin position="69"/>
        <end position="91"/>
    </location>
</feature>
<proteinExistence type="predicted"/>